<reference evidence="13" key="1">
    <citation type="submission" date="2017-02" db="EMBL/GenBank/DDBJ databases">
        <authorList>
            <person name="Varghese N."/>
            <person name="Submissions S."/>
        </authorList>
    </citation>
    <scope>NUCLEOTIDE SEQUENCE [LARGE SCALE GENOMIC DNA]</scope>
    <source>
        <strain evidence="13">DSM 15739</strain>
    </source>
</reference>
<dbReference type="InterPro" id="IPR036388">
    <property type="entry name" value="WH-like_DNA-bd_sf"/>
</dbReference>
<dbReference type="InterPro" id="IPR002543">
    <property type="entry name" value="FtsK_dom"/>
</dbReference>
<keyword evidence="10" id="KW-1133">Transmembrane helix</keyword>
<evidence type="ECO:0000256" key="5">
    <source>
        <dbReference type="ARBA" id="ARBA00022840"/>
    </source>
</evidence>
<dbReference type="GO" id="GO:0005524">
    <property type="term" value="F:ATP binding"/>
    <property type="evidence" value="ECO:0007669"/>
    <property type="project" value="UniProtKB-UniRule"/>
</dbReference>
<dbReference type="Gene3D" id="1.10.10.10">
    <property type="entry name" value="Winged helix-like DNA-binding domain superfamily/Winged helix DNA-binding domain"/>
    <property type="match status" value="1"/>
</dbReference>
<keyword evidence="10" id="KW-0472">Membrane</keyword>
<dbReference type="GO" id="GO:0007059">
    <property type="term" value="P:chromosome segregation"/>
    <property type="evidence" value="ECO:0007669"/>
    <property type="project" value="UniProtKB-KW"/>
</dbReference>
<proteinExistence type="inferred from homology"/>
<evidence type="ECO:0000256" key="4">
    <source>
        <dbReference type="ARBA" id="ARBA00022829"/>
    </source>
</evidence>
<feature type="transmembrane region" description="Helical" evidence="10">
    <location>
        <begin position="28"/>
        <end position="46"/>
    </location>
</feature>
<feature type="region of interest" description="Disordered" evidence="9">
    <location>
        <begin position="354"/>
        <end position="408"/>
    </location>
</feature>
<evidence type="ECO:0000256" key="7">
    <source>
        <dbReference type="ARBA" id="ARBA00025923"/>
    </source>
</evidence>
<keyword evidence="5 8" id="KW-0067">ATP-binding</keyword>
<dbReference type="PROSITE" id="PS50901">
    <property type="entry name" value="FTSK"/>
    <property type="match status" value="1"/>
</dbReference>
<feature type="compositionally biased region" description="Polar residues" evidence="9">
    <location>
        <begin position="389"/>
        <end position="408"/>
    </location>
</feature>
<dbReference type="AlphaFoldDB" id="A0A1T4JYR9"/>
<sequence length="905" mass="101466">MAKKNTNQNNSKKQKSSTQTTLKLKYEITYLIIGLIIFFISLLSLFDGGFVGNLFANTFRLLIGETYTLFLLSAILWATYLILKGHLPKIQWWRYLGAFLILVSLTTVLHFNLFNSVEPSAIFRLTYERFQNDFLVSQNRTDLGGGFLGAAFYSTLGYLFGRWGTYLFSGILFIIGFCLVESISFEMLKQFFYNTFVGIRNIFKKLFPNFEEIKDVFNDQAMDVAILQEDDPESIEPFNSDVGMSETTVTEKKPSLFNRLFKDKQVVNQSDDLYQTAYKPTYQDAGTREFKPYDLGKEPVVNRIVREEKVLDLDYFDYDHNLKKQSKSNNQPAKAEITKPIIISSNQATQNEMAADQVAVSKEKSFDEGDLPSTNAITDDLQTLEVEEQPSQRMSSAGHWQNQATSTQDLTTDEIEKVLNSAEISEPKTNKKPAQVKKGKKLTLPGKNLLKKIPPVDQSEEYERINENIEKLERTFESFGVKAKVVQANLGPSVTKYEIEPAVGVKVSKIVSLSDDIALALAARDIRMEAPIPGKSLIGIEVPNNQVSPVSFWEIIDAALESKNLLEVPLGRDISGSVCLADLSKMPHLLIAGATGSGKSVGMNVIIVSLLMKAQPDEVKFLMIDPKKVELTLYDDLPHQLTPVVTNPRKAAQALNKVVQEMERRYELFAASNVRNIDSYNEQVDDWNKEQREIVYEKLPKIIVFVDELADLMMVASNEVENAIIRLAQMARAAGIHMIIATQRPSVDVITGIIKANVPSRLAFAVSSGTDSRTILDSNGAEKLLGRGDMLFQPMGKNKPVRVQGAYISDTEVERITAFIKDQQKADYEDSLIDLDEESESSLGVSEDEYFEEAVAMLEGLETISISQLQRKFRIGYNRAARLVDDMEAAGLVAPQDGSKPRQVL</sequence>
<evidence type="ECO:0000256" key="9">
    <source>
        <dbReference type="SAM" id="MobiDB-lite"/>
    </source>
</evidence>
<keyword evidence="13" id="KW-1185">Reference proteome</keyword>
<dbReference type="GO" id="GO:0016020">
    <property type="term" value="C:membrane"/>
    <property type="evidence" value="ECO:0007669"/>
    <property type="project" value="UniProtKB-SubCell"/>
</dbReference>
<evidence type="ECO:0000256" key="2">
    <source>
        <dbReference type="ARBA" id="ARBA00006474"/>
    </source>
</evidence>
<comment type="subcellular location">
    <subcellularLocation>
        <location evidence="1">Membrane</location>
        <topology evidence="1">Multi-pass membrane protein</topology>
    </subcellularLocation>
</comment>
<dbReference type="InterPro" id="IPR027417">
    <property type="entry name" value="P-loop_NTPase"/>
</dbReference>
<feature type="compositionally biased region" description="Polar residues" evidence="9">
    <location>
        <begin position="372"/>
        <end position="381"/>
    </location>
</feature>
<dbReference type="Pfam" id="PF17854">
    <property type="entry name" value="FtsK_alpha"/>
    <property type="match status" value="1"/>
</dbReference>
<evidence type="ECO:0000313" key="12">
    <source>
        <dbReference type="EMBL" id="SJZ35402.1"/>
    </source>
</evidence>
<dbReference type="GO" id="GO:0003677">
    <property type="term" value="F:DNA binding"/>
    <property type="evidence" value="ECO:0007669"/>
    <property type="project" value="UniProtKB-KW"/>
</dbReference>
<dbReference type="SUPFAM" id="SSF46785">
    <property type="entry name" value="Winged helix' DNA-binding domain"/>
    <property type="match status" value="1"/>
</dbReference>
<feature type="transmembrane region" description="Helical" evidence="10">
    <location>
        <begin position="143"/>
        <end position="160"/>
    </location>
</feature>
<dbReference type="Pfam" id="PF01580">
    <property type="entry name" value="FtsK_SpoIIIE"/>
    <property type="match status" value="1"/>
</dbReference>
<dbReference type="EMBL" id="FUWO01000003">
    <property type="protein sequence ID" value="SJZ35402.1"/>
    <property type="molecule type" value="Genomic_DNA"/>
</dbReference>
<dbReference type="PANTHER" id="PTHR22683">
    <property type="entry name" value="SPORULATION PROTEIN RELATED"/>
    <property type="match status" value="1"/>
</dbReference>
<gene>
    <name evidence="12" type="ORF">SAMN02746011_00469</name>
</gene>
<feature type="transmembrane region" description="Helical" evidence="10">
    <location>
        <begin position="167"/>
        <end position="185"/>
    </location>
</feature>
<keyword evidence="3 8" id="KW-0547">Nucleotide-binding</keyword>
<evidence type="ECO:0000256" key="6">
    <source>
        <dbReference type="ARBA" id="ARBA00023125"/>
    </source>
</evidence>
<evidence type="ECO:0000313" key="13">
    <source>
        <dbReference type="Proteomes" id="UP000189941"/>
    </source>
</evidence>
<comment type="subunit">
    <text evidence="7">Homohexamer. Forms a ring that surrounds DNA.</text>
</comment>
<dbReference type="RefSeq" id="WP_234982893.1">
    <property type="nucleotide sequence ID" value="NZ_FUWO01000003.1"/>
</dbReference>
<organism evidence="12 13">
    <name type="scientific">Globicatella sulfidifaciens DSM 15739</name>
    <dbReference type="NCBI Taxonomy" id="1121925"/>
    <lineage>
        <taxon>Bacteria</taxon>
        <taxon>Bacillati</taxon>
        <taxon>Bacillota</taxon>
        <taxon>Bacilli</taxon>
        <taxon>Lactobacillales</taxon>
        <taxon>Aerococcaceae</taxon>
        <taxon>Globicatella</taxon>
    </lineage>
</organism>
<evidence type="ECO:0000256" key="1">
    <source>
        <dbReference type="ARBA" id="ARBA00004141"/>
    </source>
</evidence>
<keyword evidence="4" id="KW-0159">Chromosome partition</keyword>
<evidence type="ECO:0000256" key="10">
    <source>
        <dbReference type="SAM" id="Phobius"/>
    </source>
</evidence>
<name>A0A1T4JYR9_9LACT</name>
<keyword evidence="6" id="KW-0238">DNA-binding</keyword>
<feature type="domain" description="FtsK" evidence="11">
    <location>
        <begin position="575"/>
        <end position="773"/>
    </location>
</feature>
<dbReference type="SUPFAM" id="SSF52540">
    <property type="entry name" value="P-loop containing nucleoside triphosphate hydrolases"/>
    <property type="match status" value="1"/>
</dbReference>
<comment type="similarity">
    <text evidence="2">Belongs to the FtsK/SpoIIIE/SftA family.</text>
</comment>
<evidence type="ECO:0000256" key="8">
    <source>
        <dbReference type="PROSITE-ProRule" id="PRU00289"/>
    </source>
</evidence>
<evidence type="ECO:0000259" key="11">
    <source>
        <dbReference type="PROSITE" id="PS50901"/>
    </source>
</evidence>
<keyword evidence="10" id="KW-0812">Transmembrane</keyword>
<dbReference type="InterPro" id="IPR050206">
    <property type="entry name" value="FtsK/SpoIIIE/SftA"/>
</dbReference>
<dbReference type="Proteomes" id="UP000189941">
    <property type="component" value="Unassembled WGS sequence"/>
</dbReference>
<dbReference type="InterPro" id="IPR036390">
    <property type="entry name" value="WH_DNA-bd_sf"/>
</dbReference>
<dbReference type="CDD" id="cd01127">
    <property type="entry name" value="TrwB_TraG_TraD_VirD4"/>
    <property type="match status" value="1"/>
</dbReference>
<dbReference type="STRING" id="1121925.SAMN02746011_00469"/>
<feature type="transmembrane region" description="Helical" evidence="10">
    <location>
        <begin position="95"/>
        <end position="114"/>
    </location>
</feature>
<dbReference type="SMART" id="SM00843">
    <property type="entry name" value="Ftsk_gamma"/>
    <property type="match status" value="1"/>
</dbReference>
<feature type="transmembrane region" description="Helical" evidence="10">
    <location>
        <begin position="66"/>
        <end position="83"/>
    </location>
</feature>
<dbReference type="Gene3D" id="3.40.50.300">
    <property type="entry name" value="P-loop containing nucleotide triphosphate hydrolases"/>
    <property type="match status" value="1"/>
</dbReference>
<evidence type="ECO:0000256" key="3">
    <source>
        <dbReference type="ARBA" id="ARBA00022741"/>
    </source>
</evidence>
<feature type="binding site" evidence="8">
    <location>
        <begin position="593"/>
        <end position="600"/>
    </location>
    <ligand>
        <name>ATP</name>
        <dbReference type="ChEBI" id="CHEBI:30616"/>
    </ligand>
</feature>
<protein>
    <submittedName>
        <fullName evidence="12">DNA segregation ATPase FtsK/SpoIIIE</fullName>
    </submittedName>
</protein>
<dbReference type="PANTHER" id="PTHR22683:SF41">
    <property type="entry name" value="DNA TRANSLOCASE FTSK"/>
    <property type="match status" value="1"/>
</dbReference>
<accession>A0A1T4JYR9</accession>
<dbReference type="InterPro" id="IPR041027">
    <property type="entry name" value="FtsK_alpha"/>
</dbReference>
<dbReference type="InterPro" id="IPR018541">
    <property type="entry name" value="Ftsk_gamma"/>
</dbReference>
<dbReference type="Gene3D" id="3.30.980.40">
    <property type="match status" value="1"/>
</dbReference>
<dbReference type="Pfam" id="PF09397">
    <property type="entry name" value="FtsK_gamma"/>
    <property type="match status" value="1"/>
</dbReference>